<keyword evidence="3" id="KW-1185">Reference proteome</keyword>
<dbReference type="PANTHER" id="PTHR28434">
    <property type="entry name" value="PROTEIN C3ORF33"/>
    <property type="match status" value="1"/>
</dbReference>
<comment type="caution">
    <text evidence="2">The sequence shown here is derived from an EMBL/GenBank/DDBJ whole genome shotgun (WGS) entry which is preliminary data.</text>
</comment>
<sequence>MTSTVMNSNSTEHYEEEKKSTIERFKSWWSPTKLDLDKFSHYVDQNILVIRYLPYAVGCLGIVVIFRSIRMATKFTKAKQIPRSFIRKNVQLNGRVDSINLDGTFKVEHLPIIPLPWHRLYRDSLLNVRLAFVSPSISGTYWMRLNMTNKPVKFQLIYRMNDTNQLLAIVRPYGYKLPKSMGTLNETLVRNGLASLNQSDNVLVSTKKQSRLLASLESCQTKAMKDGSGMWSINHKETLLESTKRMFDNMLNKLKSSRQ</sequence>
<evidence type="ECO:0000313" key="2">
    <source>
        <dbReference type="EMBL" id="KAJ6218731.1"/>
    </source>
</evidence>
<accession>A0A9Q0M3Q0</accession>
<dbReference type="SUPFAM" id="SSF50199">
    <property type="entry name" value="Staphylococcal nuclease"/>
    <property type="match status" value="1"/>
</dbReference>
<proteinExistence type="predicted"/>
<protein>
    <submittedName>
        <fullName evidence="2">Uncharacterized protein</fullName>
    </submittedName>
</protein>
<organism evidence="2 3">
    <name type="scientific">Blomia tropicalis</name>
    <name type="common">Mite</name>
    <dbReference type="NCBI Taxonomy" id="40697"/>
    <lineage>
        <taxon>Eukaryota</taxon>
        <taxon>Metazoa</taxon>
        <taxon>Ecdysozoa</taxon>
        <taxon>Arthropoda</taxon>
        <taxon>Chelicerata</taxon>
        <taxon>Arachnida</taxon>
        <taxon>Acari</taxon>
        <taxon>Acariformes</taxon>
        <taxon>Sarcoptiformes</taxon>
        <taxon>Astigmata</taxon>
        <taxon>Glycyphagoidea</taxon>
        <taxon>Echimyopodidae</taxon>
        <taxon>Blomia</taxon>
    </lineage>
</organism>
<gene>
    <name evidence="2" type="ORF">RDWZM_004543</name>
</gene>
<dbReference type="InterPro" id="IPR035437">
    <property type="entry name" value="SNase_OB-fold_sf"/>
</dbReference>
<dbReference type="GO" id="GO:0005615">
    <property type="term" value="C:extracellular space"/>
    <property type="evidence" value="ECO:0007669"/>
    <property type="project" value="TreeGrafter"/>
</dbReference>
<keyword evidence="1" id="KW-0472">Membrane</keyword>
<evidence type="ECO:0000256" key="1">
    <source>
        <dbReference type="SAM" id="Phobius"/>
    </source>
</evidence>
<feature type="transmembrane region" description="Helical" evidence="1">
    <location>
        <begin position="52"/>
        <end position="69"/>
    </location>
</feature>
<dbReference type="Gene3D" id="2.40.50.90">
    <property type="match status" value="1"/>
</dbReference>
<reference evidence="2" key="1">
    <citation type="submission" date="2022-12" db="EMBL/GenBank/DDBJ databases">
        <title>Genome assemblies of Blomia tropicalis.</title>
        <authorList>
            <person name="Cui Y."/>
        </authorList>
    </citation>
    <scope>NUCLEOTIDE SEQUENCE</scope>
    <source>
        <tissue evidence="2">Adult mites</tissue>
    </source>
</reference>
<dbReference type="AlphaFoldDB" id="A0A9Q0M3Q0"/>
<keyword evidence="1" id="KW-0812">Transmembrane</keyword>
<name>A0A9Q0M3Q0_BLOTA</name>
<dbReference type="PANTHER" id="PTHR28434:SF1">
    <property type="entry name" value="PROTEIN C3ORF33"/>
    <property type="match status" value="1"/>
</dbReference>
<dbReference type="Proteomes" id="UP001142055">
    <property type="component" value="Chromosome 2"/>
</dbReference>
<dbReference type="InterPro" id="IPR042421">
    <property type="entry name" value="C3orf33-like"/>
</dbReference>
<dbReference type="OMA" id="ETWKENM"/>
<keyword evidence="1" id="KW-1133">Transmembrane helix</keyword>
<evidence type="ECO:0000313" key="3">
    <source>
        <dbReference type="Proteomes" id="UP001142055"/>
    </source>
</evidence>
<dbReference type="EMBL" id="JAPWDV010000002">
    <property type="protein sequence ID" value="KAJ6218731.1"/>
    <property type="molecule type" value="Genomic_DNA"/>
</dbReference>